<dbReference type="EMBL" id="JASCTH010000026">
    <property type="protein sequence ID" value="MDI6103519.1"/>
    <property type="molecule type" value="Genomic_DNA"/>
</dbReference>
<proteinExistence type="predicted"/>
<evidence type="ECO:0000259" key="2">
    <source>
        <dbReference type="Pfam" id="PF13569"/>
    </source>
</evidence>
<keyword evidence="4" id="KW-1185">Reference proteome</keyword>
<dbReference type="InterPro" id="IPR025406">
    <property type="entry name" value="DUF4132"/>
</dbReference>
<gene>
    <name evidence="3" type="ORF">QLQ12_33405</name>
</gene>
<feature type="domain" description="DUF4132" evidence="2">
    <location>
        <begin position="505"/>
        <end position="688"/>
    </location>
</feature>
<name>A0ABT6WUZ7_9ACTN</name>
<dbReference type="Pfam" id="PF13569">
    <property type="entry name" value="DUF4132"/>
    <property type="match status" value="1"/>
</dbReference>
<feature type="region of interest" description="Disordered" evidence="1">
    <location>
        <begin position="276"/>
        <end position="319"/>
    </location>
</feature>
<dbReference type="RefSeq" id="WP_282764701.1">
    <property type="nucleotide sequence ID" value="NZ_JASCTH010000026.1"/>
</dbReference>
<evidence type="ECO:0000256" key="1">
    <source>
        <dbReference type="SAM" id="MobiDB-lite"/>
    </source>
</evidence>
<evidence type="ECO:0000313" key="3">
    <source>
        <dbReference type="EMBL" id="MDI6103519.1"/>
    </source>
</evidence>
<evidence type="ECO:0000313" key="4">
    <source>
        <dbReference type="Proteomes" id="UP001241758"/>
    </source>
</evidence>
<dbReference type="Proteomes" id="UP001241758">
    <property type="component" value="Unassembled WGS sequence"/>
</dbReference>
<reference evidence="3 4" key="1">
    <citation type="submission" date="2023-05" db="EMBL/GenBank/DDBJ databases">
        <title>Actinoplanes sp. NEAU-A12 genome sequencing.</title>
        <authorList>
            <person name="Wang Z.-S."/>
        </authorList>
    </citation>
    <scope>NUCLEOTIDE SEQUENCE [LARGE SCALE GENOMIC DNA]</scope>
    <source>
        <strain evidence="3 4">NEAU-A12</strain>
    </source>
</reference>
<protein>
    <submittedName>
        <fullName evidence="3">DUF4132 domain-containing protein</fullName>
    </submittedName>
</protein>
<accession>A0ABT6WUZ7</accession>
<comment type="caution">
    <text evidence="3">The sequence shown here is derived from an EMBL/GenBank/DDBJ whole genome shotgun (WGS) entry which is preliminary data.</text>
</comment>
<sequence length="767" mass="82452">MPVPAPVVAGGAFAALPPLLADPPWRRRRQRASLVVAGLTAPEIPVTVAWEPGEHERWSSAQVNPVGAGDWERAAGRLRRGEPTGWRESVEFFDGAPEELARPLLADWRPEVTWPASNWMRRIAARFGVDVLPALLHLATVEPMVAVVLLRPFAAPGIPMLMAQWALGSKGVSPAAHAWLKRHPDVTARALMPHALGPESVLRRPAEHALFHLVAEGHGETLVTVGKEFGPEAAAAVESMVATDPMMILPANLPPIPRWVDPGTLPPVRLRAVPTEPAATEPAATEPAATEPAAAEPAAEPATAEPAATGPAAEPAPTVPAGAARDLAMIFALSSLDQPHPGVRVIRDACDPGDLARFAWGLFEAWTASGASGRQGWVLDALGLVGDDETVRRLAPRIAAWPGQSAHVRAINGVRVLAEIGTDVALMHLDSIAGRSRYDTLRTAAQRRITEVASVRGLTTEQLADRLVPDFGLAPDGSLTLDYGARRFVVGFDEELKPFVSDAAGKRLKTLPKPGARDDAERATVAYQRFAALRKDVRTVAADRIRDLERAMLTGRRWPEDEFRRYLAEHPLLRHVTRRLLWGRYTATGVLAGGFRVAEDGTFADVHDEVTTIAGGQVIGVVHPLHLGETLPLWSEIFADYQIMQPFPQLGREIAGLTEAEAAGVVLTRFEGRRVPFGAVLGLESRGWRREDPEGGGMQVNVTVSPVEGLEIVLSLDPGIVAAAAGFHPEQTLGPVGFRGRGPTWGDLDPVVVSEVIRDLERLDGGR</sequence>
<organism evidence="3 4">
    <name type="scientific">Actinoplanes sandaracinus</name>
    <dbReference type="NCBI Taxonomy" id="3045177"/>
    <lineage>
        <taxon>Bacteria</taxon>
        <taxon>Bacillati</taxon>
        <taxon>Actinomycetota</taxon>
        <taxon>Actinomycetes</taxon>
        <taxon>Micromonosporales</taxon>
        <taxon>Micromonosporaceae</taxon>
        <taxon>Actinoplanes</taxon>
    </lineage>
</organism>